<dbReference type="GO" id="GO:0047761">
    <property type="term" value="F:butyrate kinase activity"/>
    <property type="evidence" value="ECO:0007669"/>
    <property type="project" value="UniProtKB-UniRule"/>
</dbReference>
<dbReference type="OrthoDB" id="9771859at2"/>
<dbReference type="PANTHER" id="PTHR21060">
    <property type="entry name" value="ACETATE KINASE"/>
    <property type="match status" value="1"/>
</dbReference>
<dbReference type="RefSeq" id="WP_090289958.1">
    <property type="nucleotide sequence ID" value="NZ_FNCK01000005.1"/>
</dbReference>
<dbReference type="EC" id="2.7.2.7" evidence="9"/>
<keyword evidence="12" id="KW-1185">Reference proteome</keyword>
<dbReference type="InterPro" id="IPR000890">
    <property type="entry name" value="Aliphatic_acid_kin_short-chain"/>
</dbReference>
<evidence type="ECO:0000256" key="10">
    <source>
        <dbReference type="RuleBase" id="RU003835"/>
    </source>
</evidence>
<evidence type="ECO:0000256" key="9">
    <source>
        <dbReference type="HAMAP-Rule" id="MF_00542"/>
    </source>
</evidence>
<dbReference type="PROSITE" id="PS01076">
    <property type="entry name" value="ACETATE_KINASE_2"/>
    <property type="match status" value="1"/>
</dbReference>
<keyword evidence="6 9" id="KW-0418">Kinase</keyword>
<dbReference type="PIRSF" id="PIRSF036458">
    <property type="entry name" value="Butyrate_kin"/>
    <property type="match status" value="1"/>
</dbReference>
<dbReference type="Pfam" id="PF00871">
    <property type="entry name" value="Acetate_kinase"/>
    <property type="match status" value="1"/>
</dbReference>
<dbReference type="PRINTS" id="PR00471">
    <property type="entry name" value="ACETATEKNASE"/>
</dbReference>
<evidence type="ECO:0000256" key="7">
    <source>
        <dbReference type="ARBA" id="ARBA00022840"/>
    </source>
</evidence>
<gene>
    <name evidence="9" type="primary">buk</name>
    <name evidence="11" type="ORF">SAMN05421791_10545</name>
</gene>
<dbReference type="InterPro" id="IPR043129">
    <property type="entry name" value="ATPase_NBD"/>
</dbReference>
<dbReference type="GO" id="GO:0005737">
    <property type="term" value="C:cytoplasm"/>
    <property type="evidence" value="ECO:0007669"/>
    <property type="project" value="UniProtKB-SubCell"/>
</dbReference>
<keyword evidence="7 9" id="KW-0067">ATP-binding</keyword>
<dbReference type="Proteomes" id="UP000199708">
    <property type="component" value="Unassembled WGS sequence"/>
</dbReference>
<dbReference type="AlphaFoldDB" id="A0A1G7T9G0"/>
<protein>
    <recommendedName>
        <fullName evidence="9">Probable butyrate kinase</fullName>
        <shortName evidence="9">BK</shortName>
        <ecNumber evidence="9">2.7.2.7</ecNumber>
    </recommendedName>
    <alternativeName>
        <fullName evidence="9">Branched-chain carboxylic acid kinase</fullName>
    </alternativeName>
</protein>
<evidence type="ECO:0000256" key="4">
    <source>
        <dbReference type="ARBA" id="ARBA00022679"/>
    </source>
</evidence>
<evidence type="ECO:0000256" key="5">
    <source>
        <dbReference type="ARBA" id="ARBA00022741"/>
    </source>
</evidence>
<dbReference type="GO" id="GO:0006083">
    <property type="term" value="P:acetate metabolic process"/>
    <property type="evidence" value="ECO:0007669"/>
    <property type="project" value="TreeGrafter"/>
</dbReference>
<evidence type="ECO:0000256" key="2">
    <source>
        <dbReference type="ARBA" id="ARBA00008748"/>
    </source>
</evidence>
<dbReference type="InterPro" id="IPR011245">
    <property type="entry name" value="Butyrate_kin"/>
</dbReference>
<comment type="catalytic activity">
    <reaction evidence="8 9">
        <text>butanoate + ATP = butanoyl phosphate + ADP</text>
        <dbReference type="Rhea" id="RHEA:13585"/>
        <dbReference type="ChEBI" id="CHEBI:17968"/>
        <dbReference type="ChEBI" id="CHEBI:30616"/>
        <dbReference type="ChEBI" id="CHEBI:58079"/>
        <dbReference type="ChEBI" id="CHEBI:456216"/>
        <dbReference type="EC" id="2.7.2.7"/>
    </reaction>
</comment>
<evidence type="ECO:0000256" key="3">
    <source>
        <dbReference type="ARBA" id="ARBA00022490"/>
    </source>
</evidence>
<name>A0A1G7T9G0_9LACT</name>
<dbReference type="SUPFAM" id="SSF53067">
    <property type="entry name" value="Actin-like ATPase domain"/>
    <property type="match status" value="2"/>
</dbReference>
<dbReference type="NCBIfam" id="NF002834">
    <property type="entry name" value="PRK03011.1-5"/>
    <property type="match status" value="1"/>
</dbReference>
<reference evidence="11 12" key="1">
    <citation type="submission" date="2016-10" db="EMBL/GenBank/DDBJ databases">
        <authorList>
            <person name="de Groot N.N."/>
        </authorList>
    </citation>
    <scope>NUCLEOTIDE SEQUENCE [LARGE SCALE GENOMIC DNA]</scope>
    <source>
        <strain evidence="11 12">ATCC BAA-466</strain>
    </source>
</reference>
<dbReference type="Gene3D" id="3.30.420.40">
    <property type="match status" value="2"/>
</dbReference>
<comment type="subcellular location">
    <subcellularLocation>
        <location evidence="1 9">Cytoplasm</location>
    </subcellularLocation>
</comment>
<keyword evidence="5 9" id="KW-0547">Nucleotide-binding</keyword>
<keyword evidence="4 9" id="KW-0808">Transferase</keyword>
<dbReference type="PANTHER" id="PTHR21060:SF3">
    <property type="entry name" value="BUTYRATE KINASE 2-RELATED"/>
    <property type="match status" value="1"/>
</dbReference>
<evidence type="ECO:0000256" key="1">
    <source>
        <dbReference type="ARBA" id="ARBA00004496"/>
    </source>
</evidence>
<dbReference type="HAMAP" id="MF_00542">
    <property type="entry name" value="Butyrate_kinase"/>
    <property type="match status" value="1"/>
</dbReference>
<dbReference type="CDD" id="cd24011">
    <property type="entry name" value="ASKHA_NBD_BK"/>
    <property type="match status" value="1"/>
</dbReference>
<keyword evidence="3 9" id="KW-0963">Cytoplasm</keyword>
<evidence type="ECO:0000313" key="11">
    <source>
        <dbReference type="EMBL" id="SDG31722.1"/>
    </source>
</evidence>
<comment type="similarity">
    <text evidence="2 9 10">Belongs to the acetokinase family.</text>
</comment>
<dbReference type="STRING" id="120956.SAMN05421791_10545"/>
<evidence type="ECO:0000256" key="8">
    <source>
        <dbReference type="ARBA" id="ARBA00048596"/>
    </source>
</evidence>
<organism evidence="11 12">
    <name type="scientific">Facklamia miroungae</name>
    <dbReference type="NCBI Taxonomy" id="120956"/>
    <lineage>
        <taxon>Bacteria</taxon>
        <taxon>Bacillati</taxon>
        <taxon>Bacillota</taxon>
        <taxon>Bacilli</taxon>
        <taxon>Lactobacillales</taxon>
        <taxon>Aerococcaceae</taxon>
        <taxon>Facklamia</taxon>
    </lineage>
</organism>
<accession>A0A1G7T9G0</accession>
<evidence type="ECO:0000256" key="6">
    <source>
        <dbReference type="ARBA" id="ARBA00022777"/>
    </source>
</evidence>
<dbReference type="GO" id="GO:0008776">
    <property type="term" value="F:acetate kinase activity"/>
    <property type="evidence" value="ECO:0007669"/>
    <property type="project" value="TreeGrafter"/>
</dbReference>
<sequence>MNKIIVINPGATSTKVAYYIDINEVWKDEILYSEEQISQFPHIFDQLKMRSEDVLSLITEHGVTKELDIVVGRGGGIGPVKAGAILVDNELLDRLEKHPVIEHASNLGANLAQEVAHHFGKPNTNAYVYDPITVDSMSDVARLTGIKGVTRKSIGHHLNMRAVARRAASDIGKNYQEANVIVIHMGGGCSASAHQDGEIIDFISDDEVMFSAERSGGIAIKSLIPLIKEMGVQKFYQFVRNEAGLYSYFHTKDLRAIEERVLEGDQEAKLVLEAMALSISKTIACLAATLEGQVDAVSMTGGMAHSEFLTKEVKRRTAFIGPFLTYPGEFEMLALAKGGNRVLNHEETAHRLSEMI</sequence>
<dbReference type="GO" id="GO:0005524">
    <property type="term" value="F:ATP binding"/>
    <property type="evidence" value="ECO:0007669"/>
    <property type="project" value="UniProtKB-KW"/>
</dbReference>
<dbReference type="InterPro" id="IPR023865">
    <property type="entry name" value="Aliphatic_acid_kinase_CS"/>
</dbReference>
<evidence type="ECO:0000313" key="12">
    <source>
        <dbReference type="Proteomes" id="UP000199708"/>
    </source>
</evidence>
<dbReference type="NCBIfam" id="TIGR02707">
    <property type="entry name" value="butyr_kinase"/>
    <property type="match status" value="1"/>
</dbReference>
<dbReference type="EMBL" id="FNCK01000005">
    <property type="protein sequence ID" value="SDG31722.1"/>
    <property type="molecule type" value="Genomic_DNA"/>
</dbReference>
<proteinExistence type="inferred from homology"/>